<dbReference type="RefSeq" id="WP_061853814.1">
    <property type="nucleotide sequence ID" value="NZ_LUGM01000002.1"/>
</dbReference>
<feature type="binding site" evidence="9">
    <location>
        <position position="154"/>
    </location>
    <ligand>
        <name>substrate</name>
    </ligand>
</feature>
<accession>A0A151A2N9</accession>
<protein>
    <recommendedName>
        <fullName evidence="9">Acetylglutamate kinase</fullName>
        <ecNumber evidence="9">2.7.2.8</ecNumber>
    </recommendedName>
    <alternativeName>
        <fullName evidence="9">N-acetyl-L-glutamate 5-phosphotransferase</fullName>
    </alternativeName>
    <alternativeName>
        <fullName evidence="9">NAG kinase</fullName>
        <shortName evidence="9">NAGK</shortName>
    </alternativeName>
</protein>
<comment type="similarity">
    <text evidence="9">Belongs to the acetylglutamate kinase family. ArgB subfamily.</text>
</comment>
<dbReference type="GO" id="GO:0005524">
    <property type="term" value="F:ATP binding"/>
    <property type="evidence" value="ECO:0007669"/>
    <property type="project" value="UniProtKB-UniRule"/>
</dbReference>
<dbReference type="EC" id="2.7.2.8" evidence="9"/>
<feature type="site" description="Transition state stabilizer" evidence="9">
    <location>
        <position position="212"/>
    </location>
</feature>
<dbReference type="Proteomes" id="UP000075418">
    <property type="component" value="Unassembled WGS sequence"/>
</dbReference>
<keyword evidence="4 9" id="KW-0808">Transferase</keyword>
<evidence type="ECO:0000256" key="2">
    <source>
        <dbReference type="ARBA" id="ARBA00022571"/>
    </source>
</evidence>
<dbReference type="InterPro" id="IPR036393">
    <property type="entry name" value="AceGlu_kinase-like_sf"/>
</dbReference>
<feature type="binding site" evidence="9">
    <location>
        <position position="62"/>
    </location>
    <ligand>
        <name>substrate</name>
    </ligand>
</feature>
<evidence type="ECO:0000313" key="12">
    <source>
        <dbReference type="Proteomes" id="UP000075418"/>
    </source>
</evidence>
<dbReference type="NCBIfam" id="TIGR00761">
    <property type="entry name" value="argB"/>
    <property type="match status" value="1"/>
</dbReference>
<dbReference type="InterPro" id="IPR004662">
    <property type="entry name" value="AcgluKinase_fam"/>
</dbReference>
<evidence type="ECO:0000256" key="8">
    <source>
        <dbReference type="ARBA" id="ARBA00048141"/>
    </source>
</evidence>
<evidence type="ECO:0000256" key="5">
    <source>
        <dbReference type="ARBA" id="ARBA00022741"/>
    </source>
</evidence>
<keyword evidence="3 9" id="KW-0028">Amino-acid biosynthesis</keyword>
<evidence type="ECO:0000256" key="4">
    <source>
        <dbReference type="ARBA" id="ARBA00022679"/>
    </source>
</evidence>
<keyword evidence="7 9" id="KW-0067">ATP-binding</keyword>
<feature type="site" description="Transition state stabilizer" evidence="9">
    <location>
        <position position="7"/>
    </location>
</feature>
<dbReference type="GO" id="GO:0003991">
    <property type="term" value="F:acetylglutamate kinase activity"/>
    <property type="evidence" value="ECO:0007669"/>
    <property type="project" value="UniProtKB-UniRule"/>
</dbReference>
<dbReference type="UniPathway" id="UPA00068">
    <property type="reaction ID" value="UER00107"/>
</dbReference>
<dbReference type="PIRSF" id="PIRSF000728">
    <property type="entry name" value="NAGK"/>
    <property type="match status" value="1"/>
</dbReference>
<dbReference type="AlphaFoldDB" id="A0A151A2N9"/>
<dbReference type="GO" id="GO:0005737">
    <property type="term" value="C:cytoplasm"/>
    <property type="evidence" value="ECO:0007669"/>
    <property type="project" value="UniProtKB-SubCell"/>
</dbReference>
<gene>
    <name evidence="9" type="primary">argB</name>
    <name evidence="11" type="ORF">A0131_02005</name>
</gene>
<evidence type="ECO:0000256" key="9">
    <source>
        <dbReference type="HAMAP-Rule" id="MF_00082"/>
    </source>
</evidence>
<dbReference type="CDD" id="cd04238">
    <property type="entry name" value="AAK_NAGK-like"/>
    <property type="match status" value="1"/>
</dbReference>
<dbReference type="HAMAP" id="MF_00082">
    <property type="entry name" value="ArgB"/>
    <property type="match status" value="1"/>
</dbReference>
<dbReference type="InterPro" id="IPR037528">
    <property type="entry name" value="ArgB"/>
</dbReference>
<sequence length="252" mass="27584">MSYIVIKIGGSTLTNLDDSIIDDIYKLKKQGYKPIIVHGGGPFINEALSHYNVEPEFKDGLRVTSEQVLDVTCQTLIGKVNPQIVTKLNKKGRSAIGLNGMDAQFFDIEPLDKKYGFVGTPKFINTELLSHLTAHYIPVIASIGLKQGTTQQYNINADTLAYKVAEALAAPLYILSDIPGVLIEDEVQHSLCENDIKRYIEENHIYGGMIPKVQDAVLAINNGCAKVIIAAGSEQHIVQKVHEGQSVGTTIH</sequence>
<dbReference type="SUPFAM" id="SSF53633">
    <property type="entry name" value="Carbamate kinase-like"/>
    <property type="match status" value="1"/>
</dbReference>
<keyword evidence="5 9" id="KW-0547">Nucleotide-binding</keyword>
<evidence type="ECO:0000256" key="1">
    <source>
        <dbReference type="ARBA" id="ARBA00004828"/>
    </source>
</evidence>
<comment type="caution">
    <text evidence="11">The sequence shown here is derived from an EMBL/GenBank/DDBJ whole genome shotgun (WGS) entry which is preliminary data.</text>
</comment>
<evidence type="ECO:0000256" key="3">
    <source>
        <dbReference type="ARBA" id="ARBA00022605"/>
    </source>
</evidence>
<dbReference type="PANTHER" id="PTHR23342">
    <property type="entry name" value="N-ACETYLGLUTAMATE SYNTHASE"/>
    <property type="match status" value="1"/>
</dbReference>
<evidence type="ECO:0000256" key="7">
    <source>
        <dbReference type="ARBA" id="ARBA00022840"/>
    </source>
</evidence>
<comment type="catalytic activity">
    <reaction evidence="8 9">
        <text>N-acetyl-L-glutamate + ATP = N-acetyl-L-glutamyl 5-phosphate + ADP</text>
        <dbReference type="Rhea" id="RHEA:14629"/>
        <dbReference type="ChEBI" id="CHEBI:30616"/>
        <dbReference type="ChEBI" id="CHEBI:44337"/>
        <dbReference type="ChEBI" id="CHEBI:57936"/>
        <dbReference type="ChEBI" id="CHEBI:456216"/>
        <dbReference type="EC" id="2.7.2.8"/>
    </reaction>
</comment>
<dbReference type="GO" id="GO:0042450">
    <property type="term" value="P:L-arginine biosynthetic process via ornithine"/>
    <property type="evidence" value="ECO:0007669"/>
    <property type="project" value="UniProtKB-UniRule"/>
</dbReference>
<evidence type="ECO:0000313" key="11">
    <source>
        <dbReference type="EMBL" id="KYH13583.1"/>
    </source>
</evidence>
<evidence type="ECO:0000259" key="10">
    <source>
        <dbReference type="Pfam" id="PF00696"/>
    </source>
</evidence>
<feature type="binding site" evidence="9">
    <location>
        <begin position="40"/>
        <end position="41"/>
    </location>
    <ligand>
        <name>substrate</name>
    </ligand>
</feature>
<comment type="function">
    <text evidence="9">Catalyzes the ATP-dependent phosphorylation of N-acetyl-L-glutamate.</text>
</comment>
<comment type="subcellular location">
    <subcellularLocation>
        <location evidence="9">Cytoplasm</location>
    </subcellularLocation>
</comment>
<comment type="pathway">
    <text evidence="1 9">Amino-acid biosynthesis; L-arginine biosynthesis; N(2)-acetyl-L-ornithine from L-glutamate: step 2/4.</text>
</comment>
<dbReference type="InterPro" id="IPR001048">
    <property type="entry name" value="Asp/Glu/Uridylate_kinase"/>
</dbReference>
<dbReference type="EMBL" id="LUGM01000002">
    <property type="protein sequence ID" value="KYH13583.1"/>
    <property type="molecule type" value="Genomic_DNA"/>
</dbReference>
<dbReference type="Pfam" id="PF00696">
    <property type="entry name" value="AA_kinase"/>
    <property type="match status" value="1"/>
</dbReference>
<organism evidence="11 12">
    <name type="scientific">Staphylococcus kloosii</name>
    <dbReference type="NCBI Taxonomy" id="29384"/>
    <lineage>
        <taxon>Bacteria</taxon>
        <taxon>Bacillati</taxon>
        <taxon>Bacillota</taxon>
        <taxon>Bacilli</taxon>
        <taxon>Bacillales</taxon>
        <taxon>Staphylococcaceae</taxon>
        <taxon>Staphylococcus</taxon>
    </lineage>
</organism>
<feature type="domain" description="Aspartate/glutamate/uridylate kinase" evidence="10">
    <location>
        <begin position="3"/>
        <end position="230"/>
    </location>
</feature>
<name>A0A151A2N9_9STAP</name>
<evidence type="ECO:0000256" key="6">
    <source>
        <dbReference type="ARBA" id="ARBA00022777"/>
    </source>
</evidence>
<reference evidence="11 12" key="1">
    <citation type="submission" date="2016-02" db="EMBL/GenBank/DDBJ databases">
        <title>Draft genome sequence of hydrocarbon degrading Staphylococcus saprophyticus Strain CNV2, isolated from crude-oil contaminated soil from Noonmati Oil Refinery, Guwahati, Assam, India.</title>
        <authorList>
            <person name="Mukherjee A."/>
            <person name="Chettri B."/>
            <person name="Langpoklakpam J."/>
            <person name="Singh A.K."/>
            <person name="Chattopadhyay D.J."/>
        </authorList>
    </citation>
    <scope>NUCLEOTIDE SEQUENCE [LARGE SCALE GENOMIC DNA]</scope>
    <source>
        <strain evidence="11 12">CNV2</strain>
    </source>
</reference>
<proteinExistence type="inferred from homology"/>
<keyword evidence="6 9" id="KW-0418">Kinase</keyword>
<dbReference type="PANTHER" id="PTHR23342:SF0">
    <property type="entry name" value="N-ACETYLGLUTAMATE SYNTHASE, MITOCHONDRIAL"/>
    <property type="match status" value="1"/>
</dbReference>
<dbReference type="Gene3D" id="3.40.1160.10">
    <property type="entry name" value="Acetylglutamate kinase-like"/>
    <property type="match status" value="1"/>
</dbReference>
<keyword evidence="2 9" id="KW-0055">Arginine biosynthesis</keyword>
<keyword evidence="9" id="KW-0963">Cytoplasm</keyword>